<name>A0ABU6WTM8_9FABA</name>
<evidence type="ECO:0000313" key="1">
    <source>
        <dbReference type="EMBL" id="MED6189272.1"/>
    </source>
</evidence>
<accession>A0ABU6WTM8</accession>
<gene>
    <name evidence="1" type="ORF">PIB30_094243</name>
</gene>
<sequence length="70" mass="8181">LSLLYYLRHICKSSPPLPTVPLGTVTDGDWNIHYRNCVHYRRTFRRIFVRKSTVRSISSEFPSDIVSTVQ</sequence>
<reference evidence="1 2" key="1">
    <citation type="journal article" date="2023" name="Plants (Basel)">
        <title>Bridging the Gap: Combining Genomics and Transcriptomics Approaches to Understand Stylosanthes scabra, an Orphan Legume from the Brazilian Caatinga.</title>
        <authorList>
            <person name="Ferreira-Neto J.R.C."/>
            <person name="da Silva M.D."/>
            <person name="Binneck E."/>
            <person name="de Melo N.F."/>
            <person name="da Silva R.H."/>
            <person name="de Melo A.L.T.M."/>
            <person name="Pandolfi V."/>
            <person name="Bustamante F.O."/>
            <person name="Brasileiro-Vidal A.C."/>
            <person name="Benko-Iseppon A.M."/>
        </authorList>
    </citation>
    <scope>NUCLEOTIDE SEQUENCE [LARGE SCALE GENOMIC DNA]</scope>
    <source>
        <tissue evidence="1">Leaves</tissue>
    </source>
</reference>
<comment type="caution">
    <text evidence="1">The sequence shown here is derived from an EMBL/GenBank/DDBJ whole genome shotgun (WGS) entry which is preliminary data.</text>
</comment>
<feature type="non-terminal residue" evidence="1">
    <location>
        <position position="1"/>
    </location>
</feature>
<organism evidence="1 2">
    <name type="scientific">Stylosanthes scabra</name>
    <dbReference type="NCBI Taxonomy" id="79078"/>
    <lineage>
        <taxon>Eukaryota</taxon>
        <taxon>Viridiplantae</taxon>
        <taxon>Streptophyta</taxon>
        <taxon>Embryophyta</taxon>
        <taxon>Tracheophyta</taxon>
        <taxon>Spermatophyta</taxon>
        <taxon>Magnoliopsida</taxon>
        <taxon>eudicotyledons</taxon>
        <taxon>Gunneridae</taxon>
        <taxon>Pentapetalae</taxon>
        <taxon>rosids</taxon>
        <taxon>fabids</taxon>
        <taxon>Fabales</taxon>
        <taxon>Fabaceae</taxon>
        <taxon>Papilionoideae</taxon>
        <taxon>50 kb inversion clade</taxon>
        <taxon>dalbergioids sensu lato</taxon>
        <taxon>Dalbergieae</taxon>
        <taxon>Pterocarpus clade</taxon>
        <taxon>Stylosanthes</taxon>
    </lineage>
</organism>
<protein>
    <submittedName>
        <fullName evidence="1">Uncharacterized protein</fullName>
    </submittedName>
</protein>
<evidence type="ECO:0000313" key="2">
    <source>
        <dbReference type="Proteomes" id="UP001341840"/>
    </source>
</evidence>
<keyword evidence="2" id="KW-1185">Reference proteome</keyword>
<dbReference type="Proteomes" id="UP001341840">
    <property type="component" value="Unassembled WGS sequence"/>
</dbReference>
<proteinExistence type="predicted"/>
<dbReference type="EMBL" id="JASCZI010183310">
    <property type="protein sequence ID" value="MED6189272.1"/>
    <property type="molecule type" value="Genomic_DNA"/>
</dbReference>